<feature type="domain" description="Cadherin-like beta-sandwich-like" evidence="3">
    <location>
        <begin position="354"/>
        <end position="446"/>
    </location>
</feature>
<reference evidence="4 5" key="1">
    <citation type="submission" date="2024-09" db="EMBL/GenBank/DDBJ databases">
        <title>Novel species of the genus Pelomonas and Roseateles isolated from streams.</title>
        <authorList>
            <person name="Lu H."/>
        </authorList>
    </citation>
    <scope>NUCLEOTIDE SEQUENCE [LARGE SCALE GENOMIC DNA]</scope>
    <source>
        <strain evidence="4 5">BYS96W</strain>
    </source>
</reference>
<dbReference type="InterPro" id="IPR025883">
    <property type="entry name" value="Cadherin-like_domain"/>
</dbReference>
<evidence type="ECO:0000313" key="4">
    <source>
        <dbReference type="EMBL" id="MFG6457732.1"/>
    </source>
</evidence>
<dbReference type="Proteomes" id="UP001606305">
    <property type="component" value="Unassembled WGS sequence"/>
</dbReference>
<feature type="signal peptide" evidence="1">
    <location>
        <begin position="1"/>
        <end position="30"/>
    </location>
</feature>
<dbReference type="CDD" id="cd03457">
    <property type="entry name" value="intradiol_dioxygenase_like"/>
    <property type="match status" value="1"/>
</dbReference>
<dbReference type="PANTHER" id="PTHR34315:SF1">
    <property type="entry name" value="INTRADIOL RING-CLEAVAGE DIOXYGENASES DOMAIN-CONTAINING PROTEIN-RELATED"/>
    <property type="match status" value="1"/>
</dbReference>
<dbReference type="Pfam" id="PF00775">
    <property type="entry name" value="Dioxygenase_C"/>
    <property type="match status" value="1"/>
</dbReference>
<gene>
    <name evidence="4" type="ORF">ACG00X_12900</name>
</gene>
<dbReference type="SUPFAM" id="SSF49482">
    <property type="entry name" value="Aromatic compound dioxygenase"/>
    <property type="match status" value="1"/>
</dbReference>
<keyword evidence="5" id="KW-1185">Reference proteome</keyword>
<feature type="domain" description="Intradiol ring-cleavage dioxygenases" evidence="2">
    <location>
        <begin position="475"/>
        <end position="562"/>
    </location>
</feature>
<dbReference type="RefSeq" id="WP_394488591.1">
    <property type="nucleotide sequence ID" value="NZ_JBIGIA010000009.1"/>
</dbReference>
<feature type="domain" description="Cadherin-like beta-sandwich-like" evidence="3">
    <location>
        <begin position="155"/>
        <end position="241"/>
    </location>
</feature>
<protein>
    <submittedName>
        <fullName evidence="4">Cadherin-like beta sandwich domain-containing protein</fullName>
    </submittedName>
</protein>
<dbReference type="InterPro" id="IPR015889">
    <property type="entry name" value="Intradiol_dOase_core"/>
</dbReference>
<dbReference type="Gene3D" id="2.60.130.10">
    <property type="entry name" value="Aromatic compound dioxygenase"/>
    <property type="match status" value="1"/>
</dbReference>
<feature type="domain" description="Cadherin-like beta-sandwich-like" evidence="3">
    <location>
        <begin position="55"/>
        <end position="139"/>
    </location>
</feature>
<sequence length="647" mass="63365">MTTNAPSTPRPARRQALGALSMLGALTLQACGGGSNASSGSKSSNALLLGLSLSSGSLSPAFASDTLVYVAAVPNSTTALTVTPTASDTGATIRVNGSVVASGGSSSALPLNVGGNTVSLVVTAADGSTSRTYTVVVTRAAAAASSDASLAALALSAGSLSPSFAAGTLSYTADVANSVSSLTLTATTSSASATVTVGGVTVASGAASSALALAVGTTTISIVVTAQDGSTTRSYTVAVTRAAASVSSDATLSGLMLSAGTLTPSFASGTGSYAASVANGVASLTITPTATVAASTITVNGAAVANGSSSGAIALAVGSNSITIVVTAQDRSTTRTTTLTVTRAAATVSSDASLSALTLSSGSLSPAFAAATTSYTASLANTVTSVTVTPTTANSAATVKVNGSTVASGGASASVALSAGSTSTISVVVTAEDGVTTRTYTLLATRASVGTCTLTPTETQGPYPLLAILSNTAMVRSDIREGKTGVPLTVKLTILDLSNGCTPVAGAAVYIWHCDKDGLYSGYSVSNNAGQAGLTYLRGIQVTDSNGLATFTTIYPGWYAGRITHVHFQVYLNNNLSVTATATSQLAFPQATTQAVYNTSLYTKGQNNSVTSFAADNVFSDGTTYQMAAISGDATSGYTAELQVTIA</sequence>
<feature type="domain" description="Cadherin-like beta-sandwich-like" evidence="3">
    <location>
        <begin position="259"/>
        <end position="343"/>
    </location>
</feature>
<dbReference type="PANTHER" id="PTHR34315">
    <property type="match status" value="1"/>
</dbReference>
<evidence type="ECO:0000313" key="5">
    <source>
        <dbReference type="Proteomes" id="UP001606305"/>
    </source>
</evidence>
<proteinExistence type="predicted"/>
<feature type="chain" id="PRO_5046834592" evidence="1">
    <location>
        <begin position="31"/>
        <end position="647"/>
    </location>
</feature>
<dbReference type="InterPro" id="IPR000627">
    <property type="entry name" value="Intradiol_dOase_C"/>
</dbReference>
<dbReference type="Pfam" id="PF12733">
    <property type="entry name" value="Cadherin-like"/>
    <property type="match status" value="4"/>
</dbReference>
<organism evidence="4 5">
    <name type="scientific">Pelomonas nitida</name>
    <dbReference type="NCBI Taxonomy" id="3299027"/>
    <lineage>
        <taxon>Bacteria</taxon>
        <taxon>Pseudomonadati</taxon>
        <taxon>Pseudomonadota</taxon>
        <taxon>Betaproteobacteria</taxon>
        <taxon>Burkholderiales</taxon>
        <taxon>Sphaerotilaceae</taxon>
        <taxon>Roseateles</taxon>
    </lineage>
</organism>
<dbReference type="EMBL" id="JBIGIA010000009">
    <property type="protein sequence ID" value="MFG6457732.1"/>
    <property type="molecule type" value="Genomic_DNA"/>
</dbReference>
<evidence type="ECO:0000259" key="3">
    <source>
        <dbReference type="Pfam" id="PF12733"/>
    </source>
</evidence>
<comment type="caution">
    <text evidence="4">The sequence shown here is derived from an EMBL/GenBank/DDBJ whole genome shotgun (WGS) entry which is preliminary data.</text>
</comment>
<keyword evidence="1" id="KW-0732">Signal</keyword>
<evidence type="ECO:0000259" key="2">
    <source>
        <dbReference type="Pfam" id="PF00775"/>
    </source>
</evidence>
<evidence type="ECO:0000256" key="1">
    <source>
        <dbReference type="SAM" id="SignalP"/>
    </source>
</evidence>
<name>A0ABW7G707_9BURK</name>
<accession>A0ABW7G707</accession>